<keyword evidence="14" id="KW-0328">Glycosyltransferase</keyword>
<gene>
    <name evidence="14" type="primary">waaA</name>
    <name evidence="14" type="ORF">NFC81_12625</name>
</gene>
<dbReference type="NCBIfam" id="NF004388">
    <property type="entry name" value="PRK05749.1-4"/>
    <property type="match status" value="1"/>
</dbReference>
<dbReference type="EMBL" id="CP101717">
    <property type="protein sequence ID" value="WLD57548.1"/>
    <property type="molecule type" value="Genomic_DNA"/>
</dbReference>
<dbReference type="InterPro" id="IPR038107">
    <property type="entry name" value="Glycos_transf_N_sf"/>
</dbReference>
<feature type="active site" description="Proton acceptor" evidence="10">
    <location>
        <position position="62"/>
    </location>
</feature>
<comment type="catalytic activity">
    <reaction evidence="9 12">
        <text>lipid IVA (E. coli) + CMP-3-deoxy-beta-D-manno-octulosonate = alpha-Kdo-(2-&gt;6)-lipid IVA (E. coli) + CMP + H(+)</text>
        <dbReference type="Rhea" id="RHEA:28066"/>
        <dbReference type="ChEBI" id="CHEBI:15378"/>
        <dbReference type="ChEBI" id="CHEBI:58603"/>
        <dbReference type="ChEBI" id="CHEBI:60364"/>
        <dbReference type="ChEBI" id="CHEBI:60377"/>
        <dbReference type="ChEBI" id="CHEBI:85987"/>
        <dbReference type="EC" id="2.4.99.12"/>
    </reaction>
</comment>
<keyword evidence="12" id="KW-0448">Lipopolysaccharide biosynthesis</keyword>
<evidence type="ECO:0000256" key="5">
    <source>
        <dbReference type="ARBA" id="ARBA00019077"/>
    </source>
</evidence>
<dbReference type="FunFam" id="3.40.50.2000:FF:000032">
    <property type="entry name" value="3-deoxy-D-manno-octulosonic acid transferase"/>
    <property type="match status" value="1"/>
</dbReference>
<sequence>MARLLYSILYYLLLPLVFARLWRRAAKVPAYRKRWSERLGRPVCTVAVDQPLIWIHAVSVGESMAAESLTKALRQQCPDIQVLVTTTTPTGSELVQQWAEPVLHQYMPVDLPPMLNPLFDAYQPKVLVLMETEVWPNLVAIAQERAVPMVLANGRMSEKSARGYARFSGLTRPAFAGLAQVLAQAPADAERFVALGAPNVEVMGSIKYDIVLDGQTQARLDDLRQWVTKRRIVVAGSTHPGEEDIILDAVTQLSQVYPELLLVLAPRHPDRFAEVSKKLELRGIDYCRRSAGQTPQRKQAVWLLDTLGELSVFYGLADIALVGGSWNPRGSHNPLEPALFGVPVITGESVFNFAAINEALRAAGALQRVSKAHLSKALLDWLKDDAARQQAGAAGRRVLAENQGATERQAASIAQLL</sequence>
<evidence type="ECO:0000256" key="7">
    <source>
        <dbReference type="ARBA" id="ARBA00022968"/>
    </source>
</evidence>
<evidence type="ECO:0000256" key="9">
    <source>
        <dbReference type="ARBA" id="ARBA00049183"/>
    </source>
</evidence>
<evidence type="ECO:0000256" key="3">
    <source>
        <dbReference type="ARBA" id="ARBA00006380"/>
    </source>
</evidence>
<evidence type="ECO:0000256" key="2">
    <source>
        <dbReference type="ARBA" id="ARBA00004713"/>
    </source>
</evidence>
<evidence type="ECO:0000256" key="8">
    <source>
        <dbReference type="ARBA" id="ARBA00031445"/>
    </source>
</evidence>
<reference evidence="14" key="1">
    <citation type="submission" date="2022-07" db="EMBL/GenBank/DDBJ databases">
        <title>Complete genome sequence of Salinispirillum sp. LH10-3-1 capable of multiple carbohydrate inversion isolated from a soda lake.</title>
        <authorList>
            <person name="Liu J."/>
            <person name="Zhai Y."/>
            <person name="Zhang H."/>
            <person name="Yang H."/>
            <person name="Qu J."/>
            <person name="Li J."/>
        </authorList>
    </citation>
    <scope>NUCLEOTIDE SEQUENCE</scope>
    <source>
        <strain evidence="14">LH 10-3-1</strain>
    </source>
</reference>
<dbReference type="Pfam" id="PF04413">
    <property type="entry name" value="Glycos_transf_N"/>
    <property type="match status" value="1"/>
</dbReference>
<keyword evidence="7" id="KW-0735">Signal-anchor</keyword>
<dbReference type="PANTHER" id="PTHR42755">
    <property type="entry name" value="3-DEOXY-MANNO-OCTULOSONATE CYTIDYLYLTRANSFERASE"/>
    <property type="match status" value="1"/>
</dbReference>
<dbReference type="GO" id="GO:0005886">
    <property type="term" value="C:plasma membrane"/>
    <property type="evidence" value="ECO:0007669"/>
    <property type="project" value="UniProtKB-SubCell"/>
</dbReference>
<dbReference type="GO" id="GO:0009244">
    <property type="term" value="P:lipopolysaccharide core region biosynthetic process"/>
    <property type="evidence" value="ECO:0007669"/>
    <property type="project" value="UniProtKB-UniRule"/>
</dbReference>
<dbReference type="GO" id="GO:0009245">
    <property type="term" value="P:lipid A biosynthetic process"/>
    <property type="evidence" value="ECO:0007669"/>
    <property type="project" value="TreeGrafter"/>
</dbReference>
<name>A0AB38YE18_9GAMM</name>
<evidence type="ECO:0000256" key="4">
    <source>
        <dbReference type="ARBA" id="ARBA00012621"/>
    </source>
</evidence>
<dbReference type="FunFam" id="3.40.50.11720:FF:000001">
    <property type="entry name" value="3-deoxy-D-manno-octulosonic acid transferase"/>
    <property type="match status" value="1"/>
</dbReference>
<accession>A0AB38YE18</accession>
<proteinExistence type="inferred from homology"/>
<evidence type="ECO:0000259" key="13">
    <source>
        <dbReference type="Pfam" id="PF04413"/>
    </source>
</evidence>
<dbReference type="InterPro" id="IPR007507">
    <property type="entry name" value="Glycos_transf_N"/>
</dbReference>
<evidence type="ECO:0000256" key="11">
    <source>
        <dbReference type="PIRSR" id="PIRSR639901-2"/>
    </source>
</evidence>
<dbReference type="EC" id="2.4.99.12" evidence="4 12"/>
<keyword evidence="6 12" id="KW-0808">Transferase</keyword>
<evidence type="ECO:0000313" key="14">
    <source>
        <dbReference type="EMBL" id="WLD57548.1"/>
    </source>
</evidence>
<dbReference type="PANTHER" id="PTHR42755:SF1">
    <property type="entry name" value="3-DEOXY-D-MANNO-OCTULOSONIC ACID TRANSFERASE, MITOCHONDRIAL-RELATED"/>
    <property type="match status" value="1"/>
</dbReference>
<dbReference type="Gene3D" id="3.40.50.2000">
    <property type="entry name" value="Glycogen Phosphorylase B"/>
    <property type="match status" value="1"/>
</dbReference>
<protein>
    <recommendedName>
        <fullName evidence="5 12">3-deoxy-D-manno-octulosonic acid transferase</fullName>
        <shortName evidence="12">Kdo transferase</shortName>
        <ecNumber evidence="4 12">2.4.99.12</ecNumber>
    </recommendedName>
    <alternativeName>
        <fullName evidence="8 12">Lipid IV(A) 3-deoxy-D-manno-octulosonic acid transferase</fullName>
    </alternativeName>
</protein>
<organism evidence="14">
    <name type="scientific">Salinispirillum sp. LH 10-3-1</name>
    <dbReference type="NCBI Taxonomy" id="2952525"/>
    <lineage>
        <taxon>Bacteria</taxon>
        <taxon>Pseudomonadati</taxon>
        <taxon>Pseudomonadota</taxon>
        <taxon>Gammaproteobacteria</taxon>
        <taxon>Oceanospirillales</taxon>
        <taxon>Saccharospirillaceae</taxon>
        <taxon>Salinispirillum</taxon>
    </lineage>
</organism>
<comment type="function">
    <text evidence="12">Involved in lipopolysaccharide (LPS) biosynthesis. Catalyzes the transfer of 3-deoxy-D-manno-octulosonate (Kdo) residue(s) from CMP-Kdo to lipid IV(A), the tetraacyldisaccharide-1,4'-bisphosphate precursor of lipid A.</text>
</comment>
<feature type="site" description="Transition state stabilizer" evidence="11">
    <location>
        <position position="131"/>
    </location>
</feature>
<feature type="site" description="Transition state stabilizer" evidence="11">
    <location>
        <position position="207"/>
    </location>
</feature>
<evidence type="ECO:0000256" key="10">
    <source>
        <dbReference type="PIRSR" id="PIRSR639901-1"/>
    </source>
</evidence>
<comment type="similarity">
    <text evidence="3">Belongs to the glycosyltransferase group 1 family. Glycosyltransferase 30 subfamily.</text>
</comment>
<keyword evidence="12" id="KW-1003">Cell membrane</keyword>
<keyword evidence="12" id="KW-0472">Membrane</keyword>
<dbReference type="SUPFAM" id="SSF53756">
    <property type="entry name" value="UDP-Glycosyltransferase/glycogen phosphorylase"/>
    <property type="match status" value="1"/>
</dbReference>
<dbReference type="Gene3D" id="3.40.50.11720">
    <property type="entry name" value="3-Deoxy-D-manno-octulosonic-acid transferase, N-terminal domain"/>
    <property type="match status" value="1"/>
</dbReference>
<evidence type="ECO:0000256" key="1">
    <source>
        <dbReference type="ARBA" id="ARBA00004388"/>
    </source>
</evidence>
<keyword evidence="7" id="KW-0812">Transmembrane</keyword>
<comment type="subcellular location">
    <subcellularLocation>
        <location evidence="1">Cell inner membrane</location>
        <topology evidence="1">Single-pass membrane protein</topology>
        <orientation evidence="1">Cytoplasmic side</orientation>
    </subcellularLocation>
    <subcellularLocation>
        <location evidence="12">Cell membrane</location>
    </subcellularLocation>
</comment>
<dbReference type="RefSeq" id="WP_304994833.1">
    <property type="nucleotide sequence ID" value="NZ_CP101717.1"/>
</dbReference>
<feature type="domain" description="3-deoxy-D-manno-octulosonic-acid transferase N-terminal" evidence="13">
    <location>
        <begin position="33"/>
        <end position="210"/>
    </location>
</feature>
<comment type="pathway">
    <text evidence="2 12">Bacterial outer membrane biogenesis; LPS core biosynthesis.</text>
</comment>
<dbReference type="GO" id="GO:0043842">
    <property type="term" value="F:Kdo transferase activity"/>
    <property type="evidence" value="ECO:0007669"/>
    <property type="project" value="UniProtKB-EC"/>
</dbReference>
<dbReference type="AlphaFoldDB" id="A0AB38YE18"/>
<evidence type="ECO:0000256" key="6">
    <source>
        <dbReference type="ARBA" id="ARBA00022679"/>
    </source>
</evidence>
<dbReference type="InterPro" id="IPR039901">
    <property type="entry name" value="Kdotransferase"/>
</dbReference>
<evidence type="ECO:0000256" key="12">
    <source>
        <dbReference type="RuleBase" id="RU365103"/>
    </source>
</evidence>